<comment type="caution">
    <text evidence="2">The sequence shown here is derived from an EMBL/GenBank/DDBJ whole genome shotgun (WGS) entry which is preliminary data.</text>
</comment>
<keyword evidence="1" id="KW-1133">Transmembrane helix</keyword>
<accession>A0A4U1BGW5</accession>
<feature type="transmembrane region" description="Helical" evidence="1">
    <location>
        <begin position="12"/>
        <end position="30"/>
    </location>
</feature>
<evidence type="ECO:0000313" key="2">
    <source>
        <dbReference type="EMBL" id="TKB50451.1"/>
    </source>
</evidence>
<protein>
    <submittedName>
        <fullName evidence="2">Cytochrome C oxidase Cbb3</fullName>
    </submittedName>
</protein>
<proteinExistence type="predicted"/>
<dbReference type="InterPro" id="IPR008620">
    <property type="entry name" value="FixH"/>
</dbReference>
<organism evidence="2 3">
    <name type="scientific">Ferrimonas sediminicola</name>
    <dbReference type="NCBI Taxonomy" id="2569538"/>
    <lineage>
        <taxon>Bacteria</taxon>
        <taxon>Pseudomonadati</taxon>
        <taxon>Pseudomonadota</taxon>
        <taxon>Gammaproteobacteria</taxon>
        <taxon>Alteromonadales</taxon>
        <taxon>Ferrimonadaceae</taxon>
        <taxon>Ferrimonas</taxon>
    </lineage>
</organism>
<keyword evidence="1" id="KW-0812">Transmembrane</keyword>
<dbReference type="AlphaFoldDB" id="A0A4U1BGW5"/>
<dbReference type="RefSeq" id="WP_136851839.1">
    <property type="nucleotide sequence ID" value="NZ_SWCI01000002.1"/>
</dbReference>
<reference evidence="2 3" key="1">
    <citation type="submission" date="2019-04" db="EMBL/GenBank/DDBJ databases">
        <authorList>
            <person name="Hwang J.C."/>
        </authorList>
    </citation>
    <scope>NUCLEOTIDE SEQUENCE [LARGE SCALE GENOMIC DNA]</scope>
    <source>
        <strain evidence="2 3">IMCC35001</strain>
    </source>
</reference>
<dbReference type="Proteomes" id="UP000305674">
    <property type="component" value="Unassembled WGS sequence"/>
</dbReference>
<sequence>MNNTPWYKQFWPWFLILLPGSVVIAALITIKVATDNPVALVAEDYYKKGKAINQDLSRITQARNLGLVFEMKQEAGQLVLIQHGGPATGAALEIEFHHTTLPHHDLTQMVTQDAQGRYLLPGDKLIDGKWQVMIDAHDQSWRLQKRLHLPLSHPVWFQ</sequence>
<gene>
    <name evidence="2" type="ORF">FCL40_04665</name>
</gene>
<keyword evidence="1" id="KW-0472">Membrane</keyword>
<evidence type="ECO:0000313" key="3">
    <source>
        <dbReference type="Proteomes" id="UP000305674"/>
    </source>
</evidence>
<dbReference type="OrthoDB" id="5295180at2"/>
<dbReference type="Pfam" id="PF05751">
    <property type="entry name" value="FixH"/>
    <property type="match status" value="1"/>
</dbReference>
<name>A0A4U1BGW5_9GAMM</name>
<evidence type="ECO:0000256" key="1">
    <source>
        <dbReference type="SAM" id="Phobius"/>
    </source>
</evidence>
<dbReference type="EMBL" id="SWCI01000002">
    <property type="protein sequence ID" value="TKB50451.1"/>
    <property type="molecule type" value="Genomic_DNA"/>
</dbReference>
<keyword evidence="3" id="KW-1185">Reference proteome</keyword>